<evidence type="ECO:0000313" key="4">
    <source>
        <dbReference type="Proteomes" id="UP000593892"/>
    </source>
</evidence>
<organism evidence="3 4">
    <name type="scientific">Paludibaculum fermentans</name>
    <dbReference type="NCBI Taxonomy" id="1473598"/>
    <lineage>
        <taxon>Bacteria</taxon>
        <taxon>Pseudomonadati</taxon>
        <taxon>Acidobacteriota</taxon>
        <taxon>Terriglobia</taxon>
        <taxon>Bryobacterales</taxon>
        <taxon>Bryobacteraceae</taxon>
        <taxon>Paludibaculum</taxon>
    </lineage>
</organism>
<evidence type="ECO:0000256" key="1">
    <source>
        <dbReference type="ARBA" id="ARBA00022849"/>
    </source>
</evidence>
<dbReference type="InterPro" id="IPR023485">
    <property type="entry name" value="Ptyr_pPase"/>
</dbReference>
<dbReference type="PANTHER" id="PTHR43428:SF1">
    <property type="entry name" value="ARSENATE REDUCTASE"/>
    <property type="match status" value="1"/>
</dbReference>
<keyword evidence="4" id="KW-1185">Reference proteome</keyword>
<gene>
    <name evidence="3" type="ORF">IRI77_06365</name>
</gene>
<reference evidence="3 4" key="1">
    <citation type="submission" date="2020-10" db="EMBL/GenBank/DDBJ databases">
        <title>Complete genome sequence of Paludibaculum fermentans P105T, a facultatively anaerobic acidobacterium capable of dissimilatory Fe(III) reduction.</title>
        <authorList>
            <person name="Dedysh S.N."/>
            <person name="Beletsky A.V."/>
            <person name="Kulichevskaya I.S."/>
            <person name="Mardanov A.V."/>
            <person name="Ravin N.V."/>
        </authorList>
    </citation>
    <scope>NUCLEOTIDE SEQUENCE [LARGE SCALE GENOMIC DNA]</scope>
    <source>
        <strain evidence="3 4">P105</strain>
    </source>
</reference>
<dbReference type="Proteomes" id="UP000593892">
    <property type="component" value="Chromosome"/>
</dbReference>
<dbReference type="PANTHER" id="PTHR43428">
    <property type="entry name" value="ARSENATE REDUCTASE"/>
    <property type="match status" value="1"/>
</dbReference>
<evidence type="ECO:0000313" key="3">
    <source>
        <dbReference type="EMBL" id="QOY89573.1"/>
    </source>
</evidence>
<accession>A0A7S7SM66</accession>
<dbReference type="GO" id="GO:0046685">
    <property type="term" value="P:response to arsenic-containing substance"/>
    <property type="evidence" value="ECO:0007669"/>
    <property type="project" value="UniProtKB-KW"/>
</dbReference>
<dbReference type="AlphaFoldDB" id="A0A7S7SM66"/>
<proteinExistence type="predicted"/>
<sequence length="143" mass="16096">MKVLFVCIGNACRSQMAEAFVRSYGSDVLEVESAGLSPASMIPEVTRKVMLEKGIKMDDQFPKDVMELKLHDVDLVVNLSGVALRGLPITRSRDWKVKDPVGQKESFHRQIRDELEKLVMALILEMRNHRESWPTGTASAPRS</sequence>
<dbReference type="EMBL" id="CP063849">
    <property type="protein sequence ID" value="QOY89573.1"/>
    <property type="molecule type" value="Genomic_DNA"/>
</dbReference>
<dbReference type="KEGG" id="pfer:IRI77_06365"/>
<evidence type="ECO:0000259" key="2">
    <source>
        <dbReference type="SMART" id="SM00226"/>
    </source>
</evidence>
<dbReference type="SMART" id="SM00226">
    <property type="entry name" value="LMWPc"/>
    <property type="match status" value="1"/>
</dbReference>
<keyword evidence="1" id="KW-0059">Arsenical resistance</keyword>
<dbReference type="Pfam" id="PF01451">
    <property type="entry name" value="LMWPc"/>
    <property type="match status" value="1"/>
</dbReference>
<dbReference type="Gene3D" id="3.40.50.2300">
    <property type="match status" value="1"/>
</dbReference>
<dbReference type="InterPro" id="IPR036196">
    <property type="entry name" value="Ptyr_pPase_sf"/>
</dbReference>
<feature type="domain" description="Phosphotyrosine protein phosphatase I" evidence="2">
    <location>
        <begin position="1"/>
        <end position="125"/>
    </location>
</feature>
<dbReference type="SUPFAM" id="SSF52788">
    <property type="entry name" value="Phosphotyrosine protein phosphatases I"/>
    <property type="match status" value="1"/>
</dbReference>
<name>A0A7S7SM66_PALFE</name>
<dbReference type="RefSeq" id="WP_194451235.1">
    <property type="nucleotide sequence ID" value="NZ_CP063849.1"/>
</dbReference>
<protein>
    <submittedName>
        <fullName evidence="3">Arsenate reductase ArsC</fullName>
    </submittedName>
</protein>